<feature type="chain" id="PRO_5043908026" evidence="1">
    <location>
        <begin position="27"/>
        <end position="237"/>
    </location>
</feature>
<evidence type="ECO:0000259" key="2">
    <source>
        <dbReference type="Pfam" id="PF01471"/>
    </source>
</evidence>
<dbReference type="Gene3D" id="1.10.101.10">
    <property type="entry name" value="PGBD-like superfamily/PGBD"/>
    <property type="match status" value="1"/>
</dbReference>
<accession>A0AAU8DV99</accession>
<protein>
    <submittedName>
        <fullName evidence="3">Peptidoglycan-binding domain-containing protein</fullName>
    </submittedName>
</protein>
<feature type="domain" description="Peptidoglycan binding-like" evidence="2">
    <location>
        <begin position="76"/>
        <end position="132"/>
    </location>
</feature>
<sequence>MYKLGTKLTIIAIGSTLLTGAAVTSAAAQVLPAGVAATATSPMPSAMSPASIPDDHSDAARAALLRTLPTVRKGSSGGEVLALQIGLRNQGATYLQGTGYFGVLTTKAVREFQQSRGLTVDGVAGPRTWDALIRRATGAPYALANPQLRPGQAWAQASPGDCVDREHGYLRFGLQRLHELTQWAPAQVGNPVVYEGSEVVAVRELQRRAGLTPSGILGARTTRVILLVSAVIGGFGG</sequence>
<keyword evidence="1" id="KW-0732">Signal</keyword>
<dbReference type="Pfam" id="PF01471">
    <property type="entry name" value="PG_binding_1"/>
    <property type="match status" value="1"/>
</dbReference>
<dbReference type="EMBL" id="CP159218">
    <property type="protein sequence ID" value="XCG65130.1"/>
    <property type="molecule type" value="Genomic_DNA"/>
</dbReference>
<dbReference type="SUPFAM" id="SSF47090">
    <property type="entry name" value="PGBD-like"/>
    <property type="match status" value="1"/>
</dbReference>
<feature type="signal peptide" evidence="1">
    <location>
        <begin position="1"/>
        <end position="26"/>
    </location>
</feature>
<dbReference type="InterPro" id="IPR002477">
    <property type="entry name" value="Peptidoglycan-bd-like"/>
</dbReference>
<evidence type="ECO:0000313" key="3">
    <source>
        <dbReference type="EMBL" id="XCG65130.1"/>
    </source>
</evidence>
<reference evidence="3" key="1">
    <citation type="submission" date="2024-05" db="EMBL/GenBank/DDBJ databases">
        <authorList>
            <person name="Cai S.Y."/>
            <person name="Jin L.M."/>
            <person name="Li H.R."/>
        </authorList>
    </citation>
    <scope>NUCLEOTIDE SEQUENCE</scope>
    <source>
        <strain evidence="3">A5-74</strain>
    </source>
</reference>
<proteinExistence type="predicted"/>
<dbReference type="RefSeq" id="WP_353650741.1">
    <property type="nucleotide sequence ID" value="NZ_CP159218.1"/>
</dbReference>
<evidence type="ECO:0000256" key="1">
    <source>
        <dbReference type="SAM" id="SignalP"/>
    </source>
</evidence>
<gene>
    <name evidence="3" type="ORF">ABLG96_07490</name>
</gene>
<organism evidence="3">
    <name type="scientific">Nakamurella sp. A5-74</name>
    <dbReference type="NCBI Taxonomy" id="3158264"/>
    <lineage>
        <taxon>Bacteria</taxon>
        <taxon>Bacillati</taxon>
        <taxon>Actinomycetota</taxon>
        <taxon>Actinomycetes</taxon>
        <taxon>Nakamurellales</taxon>
        <taxon>Nakamurellaceae</taxon>
        <taxon>Nakamurella</taxon>
    </lineage>
</organism>
<dbReference type="InterPro" id="IPR036366">
    <property type="entry name" value="PGBDSf"/>
</dbReference>
<dbReference type="InterPro" id="IPR036365">
    <property type="entry name" value="PGBD-like_sf"/>
</dbReference>
<dbReference type="AlphaFoldDB" id="A0AAU8DV99"/>
<name>A0AAU8DV99_9ACTN</name>